<reference evidence="1 2" key="1">
    <citation type="submission" date="2018-04" db="EMBL/GenBank/DDBJ databases">
        <title>Aerococcus urinae genomes.</title>
        <authorList>
            <person name="Hilt E."/>
            <person name="Gilbert N.M."/>
            <person name="Thomas-White K."/>
            <person name="Putonti C."/>
            <person name="Lewis A.L."/>
            <person name="Visck K.L."/>
            <person name="Wolfe A.J."/>
        </authorList>
    </citation>
    <scope>NUCLEOTIDE SEQUENCE [LARGE SCALE GENOMIC DNA]</scope>
    <source>
        <strain evidence="1 2">UMB7480</strain>
    </source>
</reference>
<proteinExistence type="predicted"/>
<organism evidence="1 2">
    <name type="scientific">Aerococcus urinae</name>
    <dbReference type="NCBI Taxonomy" id="1376"/>
    <lineage>
        <taxon>Bacteria</taxon>
        <taxon>Bacillati</taxon>
        <taxon>Bacillota</taxon>
        <taxon>Bacilli</taxon>
        <taxon>Lactobacillales</taxon>
        <taxon>Aerococcaceae</taxon>
        <taxon>Aerococcus</taxon>
    </lineage>
</organism>
<comment type="caution">
    <text evidence="1">The sequence shown here is derived from an EMBL/GenBank/DDBJ whole genome shotgun (WGS) entry which is preliminary data.</text>
</comment>
<dbReference type="AlphaFoldDB" id="A0A329PDS2"/>
<accession>A0A329PDS2</accession>
<evidence type="ECO:0000313" key="1">
    <source>
        <dbReference type="EMBL" id="RAV79147.1"/>
    </source>
</evidence>
<evidence type="ECO:0000313" key="2">
    <source>
        <dbReference type="Proteomes" id="UP000251923"/>
    </source>
</evidence>
<dbReference type="EMBL" id="QMHM01000009">
    <property type="protein sequence ID" value="RAV79147.1"/>
    <property type="molecule type" value="Genomic_DNA"/>
</dbReference>
<dbReference type="GeneID" id="86858504"/>
<gene>
    <name evidence="1" type="ORF">DBT54_05885</name>
</gene>
<dbReference type="Proteomes" id="UP000251923">
    <property type="component" value="Unassembled WGS sequence"/>
</dbReference>
<protein>
    <submittedName>
        <fullName evidence="1">Phage capsid protein</fullName>
    </submittedName>
</protein>
<dbReference type="RefSeq" id="WP_101560416.1">
    <property type="nucleotide sequence ID" value="NZ_JAMDYC010000002.1"/>
</dbReference>
<name>A0A329PDS2_9LACT</name>
<sequence>MAENKLNVMDDFGEITAIDFVNRFSKSIYDLLQILGVSRQEKLTRDLTFRTYKWEVDLDKTTVGEGETIPLSKVNRKQLKDHTVEWFKKRRSVSAEAIARHGRDVAVTQADKQLMNKLQYEFEAKFFTYLKAAPTKVNGKSMQEALANAWGKLTTFAEFRGAKLVYFVNPLDVAEYLGSTPVLSDASNVFGMTLIKNFLGVDNVVMLNSVPKGKIYATAVDNLVFAYLDVRTSEVANTFAQFTDNLGFIGASRDVQQNRLTLDSVFFGANTLFAEVPEGVVEATIKAPTSTAA</sequence>